<protein>
    <recommendedName>
        <fullName evidence="4">CCHC-type domain-containing protein</fullName>
    </recommendedName>
</protein>
<organism evidence="2 3">
    <name type="scientific">Solanum commersonii</name>
    <name type="common">Commerson's wild potato</name>
    <name type="synonym">Commerson's nightshade</name>
    <dbReference type="NCBI Taxonomy" id="4109"/>
    <lineage>
        <taxon>Eukaryota</taxon>
        <taxon>Viridiplantae</taxon>
        <taxon>Streptophyta</taxon>
        <taxon>Embryophyta</taxon>
        <taxon>Tracheophyta</taxon>
        <taxon>Spermatophyta</taxon>
        <taxon>Magnoliopsida</taxon>
        <taxon>eudicotyledons</taxon>
        <taxon>Gunneridae</taxon>
        <taxon>Pentapetalae</taxon>
        <taxon>asterids</taxon>
        <taxon>lamiids</taxon>
        <taxon>Solanales</taxon>
        <taxon>Solanaceae</taxon>
        <taxon>Solanoideae</taxon>
        <taxon>Solaneae</taxon>
        <taxon>Solanum</taxon>
    </lineage>
</organism>
<dbReference type="PANTHER" id="PTHR31286">
    <property type="entry name" value="GLYCINE-RICH CELL WALL STRUCTURAL PROTEIN 1.8-LIKE"/>
    <property type="match status" value="1"/>
</dbReference>
<evidence type="ECO:0000256" key="1">
    <source>
        <dbReference type="SAM" id="MobiDB-lite"/>
    </source>
</evidence>
<dbReference type="EMBL" id="JACXVP010000007">
    <property type="protein sequence ID" value="KAG5595826.1"/>
    <property type="molecule type" value="Genomic_DNA"/>
</dbReference>
<proteinExistence type="predicted"/>
<evidence type="ECO:0008006" key="4">
    <source>
        <dbReference type="Google" id="ProtNLM"/>
    </source>
</evidence>
<name>A0A9J5Y6Y7_SOLCO</name>
<sequence length="310" mass="35313">MWIPNFVALESKENVSMIWRLGRLIKTYVCTATTLRGRYARICTKVPLNVPVQKSIQIGHHKQYIVYKGSNIFCSKCGILGHSLLNCPSQKLGGQENTYMESTQLAIQQALNRESKPETSTSDMEEEQWQTVCFLKKKKPSNKLMKEKKFGRETSSQQYNQNITNSNKNNVSSSGCAHEDQTKASCTNIPEPPNHKPNDVNNTLAAELIILKEKMRNNFPQKEATRTYGAEIEVYYHQSQDDVDIPTLIQLDSCGEDTEINPENVHEVAISLWNIPMEMSNRRTKSKYTGARRNDGIDEGNFNKDLGFKR</sequence>
<keyword evidence="3" id="KW-1185">Reference proteome</keyword>
<dbReference type="Proteomes" id="UP000824120">
    <property type="component" value="Chromosome 7"/>
</dbReference>
<feature type="region of interest" description="Disordered" evidence="1">
    <location>
        <begin position="285"/>
        <end position="310"/>
    </location>
</feature>
<dbReference type="PANTHER" id="PTHR31286:SF99">
    <property type="entry name" value="DUF4283 DOMAIN-CONTAINING PROTEIN"/>
    <property type="match status" value="1"/>
</dbReference>
<dbReference type="OrthoDB" id="1305040at2759"/>
<evidence type="ECO:0000313" key="3">
    <source>
        <dbReference type="Proteomes" id="UP000824120"/>
    </source>
</evidence>
<dbReference type="AlphaFoldDB" id="A0A9J5Y6Y7"/>
<dbReference type="InterPro" id="IPR040256">
    <property type="entry name" value="At4g02000-like"/>
</dbReference>
<reference evidence="2 3" key="1">
    <citation type="submission" date="2020-09" db="EMBL/GenBank/DDBJ databases">
        <title>De no assembly of potato wild relative species, Solanum commersonii.</title>
        <authorList>
            <person name="Cho K."/>
        </authorList>
    </citation>
    <scope>NUCLEOTIDE SEQUENCE [LARGE SCALE GENOMIC DNA]</scope>
    <source>
        <strain evidence="2">LZ3.2</strain>
        <tissue evidence="2">Leaf</tissue>
    </source>
</reference>
<accession>A0A9J5Y6Y7</accession>
<feature type="region of interest" description="Disordered" evidence="1">
    <location>
        <begin position="164"/>
        <end position="200"/>
    </location>
</feature>
<comment type="caution">
    <text evidence="2">The sequence shown here is derived from an EMBL/GenBank/DDBJ whole genome shotgun (WGS) entry which is preliminary data.</text>
</comment>
<gene>
    <name evidence="2" type="ORF">H5410_037058</name>
</gene>
<evidence type="ECO:0000313" key="2">
    <source>
        <dbReference type="EMBL" id="KAG5595826.1"/>
    </source>
</evidence>
<feature type="non-terminal residue" evidence="2">
    <location>
        <position position="310"/>
    </location>
</feature>
<feature type="compositionally biased region" description="Polar residues" evidence="1">
    <location>
        <begin position="164"/>
        <end position="175"/>
    </location>
</feature>